<feature type="domain" description="DUF8053" evidence="1">
    <location>
        <begin position="18"/>
        <end position="62"/>
    </location>
</feature>
<dbReference type="Proteomes" id="UP000011523">
    <property type="component" value="Unassembled WGS sequence"/>
</dbReference>
<dbReference type="AlphaFoldDB" id="M0E486"/>
<protein>
    <recommendedName>
        <fullName evidence="1">DUF8053 domain-containing protein</fullName>
    </recommendedName>
</protein>
<evidence type="ECO:0000259" key="1">
    <source>
        <dbReference type="Pfam" id="PF26227"/>
    </source>
</evidence>
<sequence length="69" mass="7731">MRGFKSLQRESKMMSGEIRKLRDLGGSGGVSIPKDTLREWGLIDDDDELADTHLRVEETDDAVTVEPVQ</sequence>
<dbReference type="Pfam" id="PF26227">
    <property type="entry name" value="DUF8053"/>
    <property type="match status" value="1"/>
</dbReference>
<proteinExistence type="predicted"/>
<gene>
    <name evidence="2" type="ORF">C472_00454</name>
</gene>
<accession>M0E486</accession>
<evidence type="ECO:0000313" key="3">
    <source>
        <dbReference type="Proteomes" id="UP000011523"/>
    </source>
</evidence>
<evidence type="ECO:0000313" key="2">
    <source>
        <dbReference type="EMBL" id="ELZ41868.1"/>
    </source>
</evidence>
<dbReference type="PATRIC" id="fig|1227485.3.peg.84"/>
<comment type="caution">
    <text evidence="2">The sequence shown here is derived from an EMBL/GenBank/DDBJ whole genome shotgun (WGS) entry which is preliminary data.</text>
</comment>
<dbReference type="EMBL" id="AOJD01000003">
    <property type="protein sequence ID" value="ELZ41868.1"/>
    <property type="molecule type" value="Genomic_DNA"/>
</dbReference>
<organism evidence="2 3">
    <name type="scientific">Halorubrum tebenquichense DSM 14210</name>
    <dbReference type="NCBI Taxonomy" id="1227485"/>
    <lineage>
        <taxon>Archaea</taxon>
        <taxon>Methanobacteriati</taxon>
        <taxon>Methanobacteriota</taxon>
        <taxon>Stenosarchaea group</taxon>
        <taxon>Halobacteria</taxon>
        <taxon>Halobacteriales</taxon>
        <taxon>Haloferacaceae</taxon>
        <taxon>Halorubrum</taxon>
    </lineage>
</organism>
<keyword evidence="3" id="KW-1185">Reference proteome</keyword>
<name>M0E486_9EURY</name>
<reference evidence="2 3" key="1">
    <citation type="journal article" date="2014" name="PLoS Genet.">
        <title>Phylogenetically driven sequencing of extremely halophilic archaea reveals strategies for static and dynamic osmo-response.</title>
        <authorList>
            <person name="Becker E.A."/>
            <person name="Seitzer P.M."/>
            <person name="Tritt A."/>
            <person name="Larsen D."/>
            <person name="Krusor M."/>
            <person name="Yao A.I."/>
            <person name="Wu D."/>
            <person name="Madern D."/>
            <person name="Eisen J.A."/>
            <person name="Darling A.E."/>
            <person name="Facciotti M.T."/>
        </authorList>
    </citation>
    <scope>NUCLEOTIDE SEQUENCE [LARGE SCALE GENOMIC DNA]</scope>
    <source>
        <strain evidence="2 3">DSM 14210</strain>
    </source>
</reference>
<dbReference type="InterPro" id="IPR058366">
    <property type="entry name" value="DUF8053"/>
</dbReference>